<keyword evidence="2" id="KW-0812">Transmembrane</keyword>
<protein>
    <submittedName>
        <fullName evidence="3">Putative secreted protein</fullName>
    </submittedName>
</protein>
<dbReference type="AlphaFoldDB" id="F2R3J4"/>
<keyword evidence="2" id="KW-0472">Membrane</keyword>
<dbReference type="KEGG" id="sve:SVEN_2550"/>
<dbReference type="EMBL" id="FR845719">
    <property type="protein sequence ID" value="CCA55836.1"/>
    <property type="molecule type" value="Genomic_DNA"/>
</dbReference>
<evidence type="ECO:0000313" key="4">
    <source>
        <dbReference type="Proteomes" id="UP000006854"/>
    </source>
</evidence>
<dbReference type="STRING" id="953739.SVEN_2550"/>
<accession>F2R3J4</accession>
<sequence>MSRDGKPGAKTDTETETPAGAREERPGRPRHRRLLGRLLAPLVGALVLVLTPVTLVPGLGGGTAEAVSVCQGRPTRTITFPTGELRLYRTRQYACAVTVAKQPGPRRAMAVSLQPRGGRPAVSSGRFDRQTGPVTVHALNRCVRATGSVAGRGTSTGWILC</sequence>
<evidence type="ECO:0000256" key="2">
    <source>
        <dbReference type="SAM" id="Phobius"/>
    </source>
</evidence>
<feature type="compositionally biased region" description="Basic and acidic residues" evidence="1">
    <location>
        <begin position="1"/>
        <end position="13"/>
    </location>
</feature>
<keyword evidence="4" id="KW-1185">Reference proteome</keyword>
<dbReference type="eggNOG" id="ENOG5034AZV">
    <property type="taxonomic scope" value="Bacteria"/>
</dbReference>
<evidence type="ECO:0000313" key="3">
    <source>
        <dbReference type="EMBL" id="CCA55836.1"/>
    </source>
</evidence>
<reference evidence="3 4" key="1">
    <citation type="journal article" date="2011" name="BMC Genomics">
        <title>Genome-wide analysis of the role of GlnR in Streptomyces venezuelae provides new insights into global nitrogen regulation in actinomycetes.</title>
        <authorList>
            <person name="Pullan S.T."/>
            <person name="Bibb M.J."/>
            <person name="Merrick M."/>
        </authorList>
    </citation>
    <scope>NUCLEOTIDE SEQUENCE [LARGE SCALE GENOMIC DNA]</scope>
    <source>
        <strain evidence="4">ATCC 10712 / CBS 650.69 / DSM 40230 / JCM 4526 / NBRC 13096 / PD 04745</strain>
    </source>
</reference>
<feature type="transmembrane region" description="Helical" evidence="2">
    <location>
        <begin position="38"/>
        <end position="60"/>
    </location>
</feature>
<gene>
    <name evidence="3" type="ordered locus">SVEN_2550</name>
</gene>
<dbReference type="GeneID" id="51863116"/>
<evidence type="ECO:0000256" key="1">
    <source>
        <dbReference type="SAM" id="MobiDB-lite"/>
    </source>
</evidence>
<keyword evidence="2" id="KW-1133">Transmembrane helix</keyword>
<dbReference type="Proteomes" id="UP000006854">
    <property type="component" value="Chromosome"/>
</dbReference>
<feature type="region of interest" description="Disordered" evidence="1">
    <location>
        <begin position="1"/>
        <end position="31"/>
    </location>
</feature>
<organism evidence="3 4">
    <name type="scientific">Streptomyces venezuelae (strain ATCC 10712 / CBS 650.69 / DSM 40230 / JCM 4526 / NBRC 13096 / PD 04745)</name>
    <dbReference type="NCBI Taxonomy" id="953739"/>
    <lineage>
        <taxon>Bacteria</taxon>
        <taxon>Bacillati</taxon>
        <taxon>Actinomycetota</taxon>
        <taxon>Actinomycetes</taxon>
        <taxon>Kitasatosporales</taxon>
        <taxon>Streptomycetaceae</taxon>
        <taxon>Streptomyces</taxon>
    </lineage>
</organism>
<dbReference type="PATRIC" id="fig|953739.5.peg.4739"/>
<proteinExistence type="predicted"/>
<dbReference type="HOGENOM" id="CLU_135673_0_0_11"/>
<name>F2R3J4_STRVP</name>
<dbReference type="RefSeq" id="WP_015033754.1">
    <property type="nucleotide sequence ID" value="NC_018750.1"/>
</dbReference>